<evidence type="ECO:0000256" key="3">
    <source>
        <dbReference type="PROSITE-ProRule" id="PRU00121"/>
    </source>
</evidence>
<evidence type="ECO:0000313" key="6">
    <source>
        <dbReference type="Proteomes" id="UP001529510"/>
    </source>
</evidence>
<evidence type="ECO:0000313" key="5">
    <source>
        <dbReference type="EMBL" id="KAL0191718.1"/>
    </source>
</evidence>
<dbReference type="EMBL" id="JAMKFB020000006">
    <property type="protein sequence ID" value="KAL0191718.1"/>
    <property type="molecule type" value="Genomic_DNA"/>
</dbReference>
<organism evidence="5 6">
    <name type="scientific">Cirrhinus mrigala</name>
    <name type="common">Mrigala</name>
    <dbReference type="NCBI Taxonomy" id="683832"/>
    <lineage>
        <taxon>Eukaryota</taxon>
        <taxon>Metazoa</taxon>
        <taxon>Chordata</taxon>
        <taxon>Craniata</taxon>
        <taxon>Vertebrata</taxon>
        <taxon>Euteleostomi</taxon>
        <taxon>Actinopterygii</taxon>
        <taxon>Neopterygii</taxon>
        <taxon>Teleostei</taxon>
        <taxon>Ostariophysi</taxon>
        <taxon>Cypriniformes</taxon>
        <taxon>Cyprinidae</taxon>
        <taxon>Labeoninae</taxon>
        <taxon>Labeonini</taxon>
        <taxon>Cirrhinus</taxon>
    </lineage>
</organism>
<dbReference type="Proteomes" id="UP001529510">
    <property type="component" value="Unassembled WGS sequence"/>
</dbReference>
<comment type="caution">
    <text evidence="5">The sequence shown here is derived from an EMBL/GenBank/DDBJ whole genome shotgun (WGS) entry which is preliminary data.</text>
</comment>
<dbReference type="Gene3D" id="2.40.20.10">
    <property type="entry name" value="Plasminogen Kringle 4"/>
    <property type="match status" value="1"/>
</dbReference>
<name>A0ABD0R1B2_CIRMR</name>
<evidence type="ECO:0000256" key="1">
    <source>
        <dbReference type="ARBA" id="ARBA00022572"/>
    </source>
</evidence>
<dbReference type="InterPro" id="IPR013806">
    <property type="entry name" value="Kringle-like"/>
</dbReference>
<dbReference type="InterPro" id="IPR000001">
    <property type="entry name" value="Kringle"/>
</dbReference>
<dbReference type="InterPro" id="IPR038178">
    <property type="entry name" value="Kringle_sf"/>
</dbReference>
<feature type="domain" description="Kringle" evidence="4">
    <location>
        <begin position="10"/>
        <end position="52"/>
    </location>
</feature>
<evidence type="ECO:0000259" key="4">
    <source>
        <dbReference type="PROSITE" id="PS50070"/>
    </source>
</evidence>
<dbReference type="InterPro" id="IPR050759">
    <property type="entry name" value="Serine_protease_kringle"/>
</dbReference>
<comment type="caution">
    <text evidence="3">Lacks conserved residue(s) required for the propagation of feature annotation.</text>
</comment>
<dbReference type="AlphaFoldDB" id="A0ABD0R1B2"/>
<dbReference type="PROSITE" id="PS50070">
    <property type="entry name" value="KRINGLE_2"/>
    <property type="match status" value="1"/>
</dbReference>
<dbReference type="SUPFAM" id="SSF57440">
    <property type="entry name" value="Kringle-like"/>
    <property type="match status" value="1"/>
</dbReference>
<protein>
    <recommendedName>
        <fullName evidence="4">Kringle domain-containing protein</fullName>
    </recommendedName>
</protein>
<sequence length="52" mass="6212">RRFRSGYTTNCFRGRGEDYRGKVNETTSGIPCQRWDAQKPHEHPFFPKTYEC</sequence>
<dbReference type="PANTHER" id="PTHR24261:SF12">
    <property type="entry name" value="HEPATOCYTE GROWTH FACTOR-LIKE PROTEIN-RELATED"/>
    <property type="match status" value="1"/>
</dbReference>
<dbReference type="PANTHER" id="PTHR24261">
    <property type="entry name" value="PLASMINOGEN-RELATED"/>
    <property type="match status" value="1"/>
</dbReference>
<evidence type="ECO:0000256" key="2">
    <source>
        <dbReference type="ARBA" id="ARBA00023157"/>
    </source>
</evidence>
<feature type="non-terminal residue" evidence="5">
    <location>
        <position position="52"/>
    </location>
</feature>
<proteinExistence type="predicted"/>
<keyword evidence="2" id="KW-1015">Disulfide bond</keyword>
<dbReference type="SMART" id="SM00130">
    <property type="entry name" value="KR"/>
    <property type="match status" value="1"/>
</dbReference>
<gene>
    <name evidence="5" type="ORF">M9458_014416</name>
</gene>
<reference evidence="5 6" key="1">
    <citation type="submission" date="2024-05" db="EMBL/GenBank/DDBJ databases">
        <title>Genome sequencing and assembly of Indian major carp, Cirrhinus mrigala (Hamilton, 1822).</title>
        <authorList>
            <person name="Mohindra V."/>
            <person name="Chowdhury L.M."/>
            <person name="Lal K."/>
            <person name="Jena J.K."/>
        </authorList>
    </citation>
    <scope>NUCLEOTIDE SEQUENCE [LARGE SCALE GENOMIC DNA]</scope>
    <source>
        <strain evidence="5">CM1030</strain>
        <tissue evidence="5">Blood</tissue>
    </source>
</reference>
<accession>A0ABD0R1B2</accession>
<keyword evidence="6" id="KW-1185">Reference proteome</keyword>
<feature type="non-terminal residue" evidence="5">
    <location>
        <position position="1"/>
    </location>
</feature>
<dbReference type="Pfam" id="PF00051">
    <property type="entry name" value="Kringle"/>
    <property type="match status" value="1"/>
</dbReference>
<keyword evidence="1 3" id="KW-0420">Kringle</keyword>